<evidence type="ECO:0000313" key="4">
    <source>
        <dbReference type="EMBL" id="TCD60737.1"/>
    </source>
</evidence>
<dbReference type="Pfam" id="PF09830">
    <property type="entry name" value="ATP_transf"/>
    <property type="match status" value="1"/>
</dbReference>
<reference evidence="4 5" key="1">
    <citation type="submission" date="2018-11" db="EMBL/GenBank/DDBJ databases">
        <title>Genome assembly of Steccherinum ochraceum LE-BIN_3174, the white-rot fungus of the Steccherinaceae family (The Residual Polyporoid clade, Polyporales, Basidiomycota).</title>
        <authorList>
            <person name="Fedorova T.V."/>
            <person name="Glazunova O.A."/>
            <person name="Landesman E.O."/>
            <person name="Moiseenko K.V."/>
            <person name="Psurtseva N.V."/>
            <person name="Savinova O.S."/>
            <person name="Shakhova N.V."/>
            <person name="Tyazhelova T.V."/>
            <person name="Vasina D.V."/>
        </authorList>
    </citation>
    <scope>NUCLEOTIDE SEQUENCE [LARGE SCALE GENOMIC DNA]</scope>
    <source>
        <strain evidence="4 5">LE-BIN_3174</strain>
    </source>
</reference>
<dbReference type="STRING" id="92696.A0A4V2MV22"/>
<dbReference type="PANTHER" id="PTHR38420:SF1">
    <property type="entry name" value="PUTATIVE (AFU_ORTHOLOGUE AFUA_5G14690)-RELATED"/>
    <property type="match status" value="1"/>
</dbReference>
<sequence length="257" mass="27863">MTIEVSPGVATSAKEVIASLPERFTKAKESGDLLFFPSTVHNHVENGIEVSSFPSVIEALGVEVMKPALPTPHFDAEKDQSKANKKSKSDPFAPPYVPGLYLGELKDVEEDTDYVVFFNKFSIVPNHILLVTKEFHSQTAPLMSSDLVQAYQLLLAARAAGKRFFAFYNCGDLSGASQPHKHLQLLPIEDDGPPIERIARSVNLEVPGFAGMLLVKSEAELEAVKKEGVVNILRGTGVGSVHELQVQGNDGEPDLAV</sequence>
<evidence type="ECO:0000256" key="1">
    <source>
        <dbReference type="SAM" id="MobiDB-lite"/>
    </source>
</evidence>
<proteinExistence type="predicted"/>
<dbReference type="Proteomes" id="UP000292702">
    <property type="component" value="Unassembled WGS sequence"/>
</dbReference>
<feature type="domain" description="ATP adenylyltransferase C-terminal" evidence="2">
    <location>
        <begin position="198"/>
        <end position="238"/>
    </location>
</feature>
<dbReference type="InterPro" id="IPR009163">
    <property type="entry name" value="Ap4A_phos1/2"/>
</dbReference>
<evidence type="ECO:0000313" key="5">
    <source>
        <dbReference type="Proteomes" id="UP000292702"/>
    </source>
</evidence>
<name>A0A4V2MV22_9APHY</name>
<dbReference type="Gene3D" id="3.30.428.70">
    <property type="match status" value="1"/>
</dbReference>
<dbReference type="EMBL" id="RWJN01000552">
    <property type="protein sequence ID" value="TCD60737.1"/>
    <property type="molecule type" value="Genomic_DNA"/>
</dbReference>
<evidence type="ECO:0000259" key="2">
    <source>
        <dbReference type="Pfam" id="PF09830"/>
    </source>
</evidence>
<comment type="caution">
    <text evidence="4">The sequence shown here is derived from an EMBL/GenBank/DDBJ whole genome shotgun (WGS) entry which is preliminary data.</text>
</comment>
<protein>
    <submittedName>
        <fullName evidence="4">Bifunctional AP-4-A phosphorylase/ADP sulfurylase</fullName>
    </submittedName>
</protein>
<dbReference type="InterPro" id="IPR043171">
    <property type="entry name" value="Ap4A_phos1/2-like"/>
</dbReference>
<dbReference type="GO" id="GO:0005524">
    <property type="term" value="F:ATP binding"/>
    <property type="evidence" value="ECO:0007669"/>
    <property type="project" value="InterPro"/>
</dbReference>
<dbReference type="InterPro" id="IPR036265">
    <property type="entry name" value="HIT-like_sf"/>
</dbReference>
<dbReference type="InterPro" id="IPR045759">
    <property type="entry name" value="Ap4A_phos1/2_N"/>
</dbReference>
<dbReference type="PANTHER" id="PTHR38420">
    <property type="entry name" value="AP-4-A PHOSPHORYLASE II"/>
    <property type="match status" value="1"/>
</dbReference>
<dbReference type="OrthoDB" id="10267950at2759"/>
<dbReference type="Pfam" id="PF19327">
    <property type="entry name" value="Ap4A_phos_N"/>
    <property type="match status" value="1"/>
</dbReference>
<keyword evidence="5" id="KW-1185">Reference proteome</keyword>
<feature type="region of interest" description="Disordered" evidence="1">
    <location>
        <begin position="71"/>
        <end position="91"/>
    </location>
</feature>
<dbReference type="SUPFAM" id="SSF54197">
    <property type="entry name" value="HIT-like"/>
    <property type="match status" value="1"/>
</dbReference>
<feature type="domain" description="Ap4A phosphorylase 1/2 N-terminal" evidence="3">
    <location>
        <begin position="76"/>
        <end position="189"/>
    </location>
</feature>
<accession>A0A4V2MV22</accession>
<gene>
    <name evidence="4" type="primary">APA2</name>
    <name evidence="4" type="ORF">EIP91_009620</name>
</gene>
<organism evidence="4 5">
    <name type="scientific">Steccherinum ochraceum</name>
    <dbReference type="NCBI Taxonomy" id="92696"/>
    <lineage>
        <taxon>Eukaryota</taxon>
        <taxon>Fungi</taxon>
        <taxon>Dikarya</taxon>
        <taxon>Basidiomycota</taxon>
        <taxon>Agaricomycotina</taxon>
        <taxon>Agaricomycetes</taxon>
        <taxon>Polyporales</taxon>
        <taxon>Steccherinaceae</taxon>
        <taxon>Steccherinum</taxon>
    </lineage>
</organism>
<dbReference type="GO" id="GO:0009117">
    <property type="term" value="P:nucleotide metabolic process"/>
    <property type="evidence" value="ECO:0007669"/>
    <property type="project" value="InterPro"/>
</dbReference>
<dbReference type="AlphaFoldDB" id="A0A4V2MV22"/>
<dbReference type="GO" id="GO:0003877">
    <property type="term" value="F:ATP:ADP adenylyltransferase activity"/>
    <property type="evidence" value="ECO:0007669"/>
    <property type="project" value="InterPro"/>
</dbReference>
<evidence type="ECO:0000259" key="3">
    <source>
        <dbReference type="Pfam" id="PF19327"/>
    </source>
</evidence>
<dbReference type="InterPro" id="IPR019200">
    <property type="entry name" value="ATP_adenylylTrfase_C"/>
</dbReference>